<dbReference type="EMBL" id="ML120376">
    <property type="protein sequence ID" value="RPB00912.1"/>
    <property type="molecule type" value="Genomic_DNA"/>
</dbReference>
<proteinExistence type="predicted"/>
<dbReference type="OrthoDB" id="5349882at2759"/>
<organism evidence="2 3">
    <name type="scientific">Choiromyces venosus 120613-1</name>
    <dbReference type="NCBI Taxonomy" id="1336337"/>
    <lineage>
        <taxon>Eukaryota</taxon>
        <taxon>Fungi</taxon>
        <taxon>Dikarya</taxon>
        <taxon>Ascomycota</taxon>
        <taxon>Pezizomycotina</taxon>
        <taxon>Pezizomycetes</taxon>
        <taxon>Pezizales</taxon>
        <taxon>Tuberaceae</taxon>
        <taxon>Choiromyces</taxon>
    </lineage>
</organism>
<evidence type="ECO:0000313" key="3">
    <source>
        <dbReference type="Proteomes" id="UP000276215"/>
    </source>
</evidence>
<evidence type="ECO:0000256" key="1">
    <source>
        <dbReference type="SAM" id="MobiDB-lite"/>
    </source>
</evidence>
<name>A0A3N4JVQ8_9PEZI</name>
<gene>
    <name evidence="2" type="ORF">L873DRAFT_1804190</name>
</gene>
<dbReference type="AlphaFoldDB" id="A0A3N4JVQ8"/>
<reference evidence="2 3" key="1">
    <citation type="journal article" date="2018" name="Nat. Ecol. Evol.">
        <title>Pezizomycetes genomes reveal the molecular basis of ectomycorrhizal truffle lifestyle.</title>
        <authorList>
            <person name="Murat C."/>
            <person name="Payen T."/>
            <person name="Noel B."/>
            <person name="Kuo A."/>
            <person name="Morin E."/>
            <person name="Chen J."/>
            <person name="Kohler A."/>
            <person name="Krizsan K."/>
            <person name="Balestrini R."/>
            <person name="Da Silva C."/>
            <person name="Montanini B."/>
            <person name="Hainaut M."/>
            <person name="Levati E."/>
            <person name="Barry K.W."/>
            <person name="Belfiori B."/>
            <person name="Cichocki N."/>
            <person name="Clum A."/>
            <person name="Dockter R.B."/>
            <person name="Fauchery L."/>
            <person name="Guy J."/>
            <person name="Iotti M."/>
            <person name="Le Tacon F."/>
            <person name="Lindquist E.A."/>
            <person name="Lipzen A."/>
            <person name="Malagnac F."/>
            <person name="Mello A."/>
            <person name="Molinier V."/>
            <person name="Miyauchi S."/>
            <person name="Poulain J."/>
            <person name="Riccioni C."/>
            <person name="Rubini A."/>
            <person name="Sitrit Y."/>
            <person name="Splivallo R."/>
            <person name="Traeger S."/>
            <person name="Wang M."/>
            <person name="Zifcakova L."/>
            <person name="Wipf D."/>
            <person name="Zambonelli A."/>
            <person name="Paolocci F."/>
            <person name="Nowrousian M."/>
            <person name="Ottonello S."/>
            <person name="Baldrian P."/>
            <person name="Spatafora J.W."/>
            <person name="Henrissat B."/>
            <person name="Nagy L.G."/>
            <person name="Aury J.M."/>
            <person name="Wincker P."/>
            <person name="Grigoriev I.V."/>
            <person name="Bonfante P."/>
            <person name="Martin F.M."/>
        </authorList>
    </citation>
    <scope>NUCLEOTIDE SEQUENCE [LARGE SCALE GENOMIC DNA]</scope>
    <source>
        <strain evidence="2 3">120613-1</strain>
    </source>
</reference>
<dbReference type="Proteomes" id="UP000276215">
    <property type="component" value="Unassembled WGS sequence"/>
</dbReference>
<accession>A0A3N4JVQ8</accession>
<protein>
    <submittedName>
        <fullName evidence="2">Uncharacterized protein</fullName>
    </submittedName>
</protein>
<evidence type="ECO:0000313" key="2">
    <source>
        <dbReference type="EMBL" id="RPB00912.1"/>
    </source>
</evidence>
<sequence>MHAHADEDNKFLALTRQERIDDLMDLLKKCKGTLYAMWKMSLYEECLKDPRGMQIRFVDNQKNNWQKKTEGRKRKLRDTEIEEQEAAAGIRVKKRRLSSKTKPEVPLEELGMEYFDDPRGVPLAPPEKPLARKGVNPSRSSGAPKRILRGPKCRAIEAIRQANAEREAADSATGGDSLKALAAVGLDIPLPLTIVPAQGATVREVALAMGWRTLPPAQEPTGVTDEYQVEEVLPEQAVEVYRQTGPPEAVTLPHDGGSHEYSADGMDNMQATSANTSGSDPWDFLLDPQLQEQRVTRRHSRDNFPRMTNYPGPTYSNIQFPRVNFSGHGSNTAFRAGGSHYFDNASPRVPANISEVDNSSGVARYGSPQFMAGSGAQMSQNTYAPRHTSGIGILNPTSQGHQGFNFNAQRSGATNHQIFQAGPLPAQYTGNVAQYVNPSWLQNSGQSSSAVVTTASSTSVGAASNVLQNRTSYAGKDADEEAEADAIASMTGNEWLDDFDDDLNGGMGFQF</sequence>
<feature type="region of interest" description="Disordered" evidence="1">
    <location>
        <begin position="126"/>
        <end position="146"/>
    </location>
</feature>
<feature type="region of interest" description="Disordered" evidence="1">
    <location>
        <begin position="293"/>
        <end position="313"/>
    </location>
</feature>
<keyword evidence="3" id="KW-1185">Reference proteome</keyword>